<dbReference type="InterPro" id="IPR013762">
    <property type="entry name" value="Integrase-like_cat_sf"/>
</dbReference>
<dbReference type="PANTHER" id="PTHR30349">
    <property type="entry name" value="PHAGE INTEGRASE-RELATED"/>
    <property type="match status" value="1"/>
</dbReference>
<dbReference type="EMBL" id="CP083685">
    <property type="protein sequence ID" value="UYU93374.1"/>
    <property type="molecule type" value="Genomic_DNA"/>
</dbReference>
<reference evidence="7" key="4">
    <citation type="submission" date="2022-10" db="EMBL/GenBank/DDBJ databases">
        <title>Human gut microbiome strain richness.</title>
        <authorList>
            <person name="Chen-Liaw A."/>
        </authorList>
    </citation>
    <scope>NUCLEOTIDE SEQUENCE</scope>
    <source>
        <strain evidence="7">1001283st1_A3_1001283B150304_161114</strain>
    </source>
</reference>
<keyword evidence="2" id="KW-0238">DNA-binding</keyword>
<dbReference type="GO" id="GO:0003677">
    <property type="term" value="F:DNA binding"/>
    <property type="evidence" value="ECO:0007669"/>
    <property type="project" value="UniProtKB-KW"/>
</dbReference>
<dbReference type="Gene3D" id="1.10.443.10">
    <property type="entry name" value="Intergrase catalytic core"/>
    <property type="match status" value="1"/>
</dbReference>
<dbReference type="InterPro" id="IPR011010">
    <property type="entry name" value="DNA_brk_join_enz"/>
</dbReference>
<organism evidence="6 12">
    <name type="scientific">Bacteroides thetaiotaomicron</name>
    <dbReference type="NCBI Taxonomy" id="818"/>
    <lineage>
        <taxon>Bacteria</taxon>
        <taxon>Pseudomonadati</taxon>
        <taxon>Bacteroidota</taxon>
        <taxon>Bacteroidia</taxon>
        <taxon>Bacteroidales</taxon>
        <taxon>Bacteroidaceae</taxon>
        <taxon>Bacteroides</taxon>
    </lineage>
</organism>
<dbReference type="InterPro" id="IPR050090">
    <property type="entry name" value="Tyrosine_recombinase_XerCD"/>
</dbReference>
<dbReference type="InterPro" id="IPR010998">
    <property type="entry name" value="Integrase_recombinase_N"/>
</dbReference>
<dbReference type="PANTHER" id="PTHR30349:SF64">
    <property type="entry name" value="PROPHAGE INTEGRASE INTD-RELATED"/>
    <property type="match status" value="1"/>
</dbReference>
<reference evidence="9 13" key="3">
    <citation type="submission" date="2021-06" db="EMBL/GenBank/DDBJ databases">
        <title>Interrogation of the integrated mobile genetic elements in gut-associated Bacteroides with a consensus prediction approach.</title>
        <authorList>
            <person name="Campbell D.E."/>
            <person name="Leigh J.R."/>
            <person name="Kim T."/>
            <person name="England W."/>
            <person name="Whitaker R.J."/>
            <person name="Degnan P.H."/>
        </authorList>
    </citation>
    <scope>NUCLEOTIDE SEQUENCE</scope>
    <source>
        <strain evidence="10">VPI-3443</strain>
        <strain evidence="9 13">WAL8669</strain>
    </source>
</reference>
<dbReference type="Proteomes" id="UP001217776">
    <property type="component" value="Unassembled WGS sequence"/>
</dbReference>
<evidence type="ECO:0000256" key="2">
    <source>
        <dbReference type="ARBA" id="ARBA00023125"/>
    </source>
</evidence>
<dbReference type="EMBL" id="WCSY01000038">
    <property type="protein sequence ID" value="KAB4305328.1"/>
    <property type="molecule type" value="Genomic_DNA"/>
</dbReference>
<accession>A0A0P0FE47</accession>
<evidence type="ECO:0000313" key="12">
    <source>
        <dbReference type="Proteomes" id="UP000440614"/>
    </source>
</evidence>
<dbReference type="EMBL" id="CP083680">
    <property type="protein sequence ID" value="UYU69098.1"/>
    <property type="molecule type" value="Genomic_DNA"/>
</dbReference>
<protein>
    <submittedName>
        <fullName evidence="8">Recombinase</fullName>
    </submittedName>
    <submittedName>
        <fullName evidence="6">Site-specific integrase</fullName>
    </submittedName>
</protein>
<gene>
    <name evidence="8" type="ORF">DW780_24150</name>
    <name evidence="6" type="ORF">GAO51_26385</name>
    <name evidence="9" type="ORF">KQP68_04405</name>
    <name evidence="10" type="ORF">KQP74_01660</name>
    <name evidence="7" type="ORF">PO127_25840</name>
</gene>
<evidence type="ECO:0000313" key="9">
    <source>
        <dbReference type="EMBL" id="UYU69098.1"/>
    </source>
</evidence>
<evidence type="ECO:0000259" key="5">
    <source>
        <dbReference type="Pfam" id="PF13102"/>
    </source>
</evidence>
<evidence type="ECO:0000313" key="7">
    <source>
        <dbReference type="EMBL" id="MDC2239171.1"/>
    </source>
</evidence>
<feature type="domain" description="Phage integrase SAM-like" evidence="5">
    <location>
        <begin position="5"/>
        <end position="92"/>
    </location>
</feature>
<evidence type="ECO:0000256" key="3">
    <source>
        <dbReference type="ARBA" id="ARBA00023172"/>
    </source>
</evidence>
<evidence type="ECO:0000313" key="10">
    <source>
        <dbReference type="EMBL" id="UYU93374.1"/>
    </source>
</evidence>
<dbReference type="EMBL" id="QSJP01000031">
    <property type="protein sequence ID" value="RHD81555.1"/>
    <property type="molecule type" value="Genomic_DNA"/>
</dbReference>
<evidence type="ECO:0000313" key="6">
    <source>
        <dbReference type="EMBL" id="KAB4305328.1"/>
    </source>
</evidence>
<evidence type="ECO:0000313" key="13">
    <source>
        <dbReference type="Proteomes" id="UP001156218"/>
    </source>
</evidence>
<dbReference type="Proteomes" id="UP000440614">
    <property type="component" value="Unassembled WGS sequence"/>
</dbReference>
<comment type="similarity">
    <text evidence="1">Belongs to the 'phage' integrase family.</text>
</comment>
<dbReference type="GO" id="GO:0015074">
    <property type="term" value="P:DNA integration"/>
    <property type="evidence" value="ECO:0007669"/>
    <property type="project" value="InterPro"/>
</dbReference>
<reference evidence="6 12" key="2">
    <citation type="journal article" date="2019" name="Nat. Med.">
        <title>A library of human gut bacterial isolates paired with longitudinal multiomics data enables mechanistic microbiome research.</title>
        <authorList>
            <person name="Poyet M."/>
            <person name="Groussin M."/>
            <person name="Gibbons S.M."/>
            <person name="Avila-Pacheco J."/>
            <person name="Jiang X."/>
            <person name="Kearney S.M."/>
            <person name="Perrotta A.R."/>
            <person name="Berdy B."/>
            <person name="Zhao S."/>
            <person name="Lieberman T.D."/>
            <person name="Swanson P.K."/>
            <person name="Smith M."/>
            <person name="Roesemann S."/>
            <person name="Alexander J.E."/>
            <person name="Rich S.A."/>
            <person name="Livny J."/>
            <person name="Vlamakis H."/>
            <person name="Clish C."/>
            <person name="Bullock K."/>
            <person name="Deik A."/>
            <person name="Scott J."/>
            <person name="Pierce K.A."/>
            <person name="Xavier R.J."/>
            <person name="Alm E.J."/>
        </authorList>
    </citation>
    <scope>NUCLEOTIDE SEQUENCE [LARGE SCALE GENOMIC DNA]</scope>
    <source>
        <strain evidence="6 12">BIOML-A188</strain>
    </source>
</reference>
<feature type="domain" description="Tyr recombinase" evidence="4">
    <location>
        <begin position="163"/>
        <end position="299"/>
    </location>
</feature>
<dbReference type="KEGG" id="btho:Btheta7330_01913"/>
<evidence type="ECO:0000313" key="11">
    <source>
        <dbReference type="Proteomes" id="UP000284785"/>
    </source>
</evidence>
<accession>C6IUQ9</accession>
<dbReference type="InterPro" id="IPR002104">
    <property type="entry name" value="Integrase_catalytic"/>
</dbReference>
<proteinExistence type="inferred from homology"/>
<dbReference type="AlphaFoldDB" id="A0A0P0FE47"/>
<evidence type="ECO:0000313" key="8">
    <source>
        <dbReference type="EMBL" id="RHD81555.1"/>
    </source>
</evidence>
<dbReference type="Proteomes" id="UP001156218">
    <property type="component" value="Chromosome"/>
</dbReference>
<dbReference type="RefSeq" id="WP_008766627.1">
    <property type="nucleotide sequence ID" value="NZ_BAABXH010000001.1"/>
</dbReference>
<dbReference type="SUPFAM" id="SSF56349">
    <property type="entry name" value="DNA breaking-rejoining enzymes"/>
    <property type="match status" value="1"/>
</dbReference>
<keyword evidence="3" id="KW-0233">DNA recombination</keyword>
<name>A0A0P0FE47_BACT4</name>
<dbReference type="EMBL" id="JAQNVG010000079">
    <property type="protein sequence ID" value="MDC2239171.1"/>
    <property type="molecule type" value="Genomic_DNA"/>
</dbReference>
<reference evidence="8 11" key="1">
    <citation type="submission" date="2018-08" db="EMBL/GenBank/DDBJ databases">
        <title>A genome reference for cultivated species of the human gut microbiota.</title>
        <authorList>
            <person name="Zou Y."/>
            <person name="Xue W."/>
            <person name="Luo G."/>
        </authorList>
    </citation>
    <scope>NUCLEOTIDE SEQUENCE [LARGE SCALE GENOMIC DNA]</scope>
    <source>
        <strain evidence="8 11">AM30-26</strain>
    </source>
</reference>
<dbReference type="Gene3D" id="1.10.150.130">
    <property type="match status" value="1"/>
</dbReference>
<dbReference type="Proteomes" id="UP001162960">
    <property type="component" value="Chromosome"/>
</dbReference>
<dbReference type="Pfam" id="PF13102">
    <property type="entry name" value="Phage_int_SAM_5"/>
    <property type="match status" value="1"/>
</dbReference>
<sequence length="326" mass="37394">MKQHSFTDFVYEVIGELRQENRFATAYIYHYALQAFTASVGGGKIFWGGLNRRSLCKFQYYLEKEQKSYNTTSTYIRALRAIYNRAVDRGVVAGECRLFVNLKTGVSSEHKLALTAGQTSRLLGDVVDGKYSSGRLSSPVLPPEVYRAQDTMRLMLLLQGMPFVDLAHLRKVDLKGDLLICRRQKTGTELCVKLMPQARQLIERYRSREESSPYLLDILTPTSFDREAFDDYRRCLRKLNFNLSRLPGLMGMEEVKVSSYTARHTWATLAKYCQVPEEVISEGLGHSSLEVTRTYLKSFEGEELNRANIVVNNYIITGEKRMWNEA</sequence>
<dbReference type="Proteomes" id="UP000284785">
    <property type="component" value="Unassembled WGS sequence"/>
</dbReference>
<dbReference type="GO" id="GO:0006310">
    <property type="term" value="P:DNA recombination"/>
    <property type="evidence" value="ECO:0007669"/>
    <property type="project" value="UniProtKB-KW"/>
</dbReference>
<dbReference type="InterPro" id="IPR025269">
    <property type="entry name" value="SAM-like_dom"/>
</dbReference>
<evidence type="ECO:0000259" key="4">
    <source>
        <dbReference type="Pfam" id="PF00589"/>
    </source>
</evidence>
<dbReference type="Pfam" id="PF00589">
    <property type="entry name" value="Phage_integrase"/>
    <property type="match status" value="1"/>
</dbReference>
<evidence type="ECO:0000256" key="1">
    <source>
        <dbReference type="ARBA" id="ARBA00008857"/>
    </source>
</evidence>